<dbReference type="Proteomes" id="UP001211204">
    <property type="component" value="Chromosome"/>
</dbReference>
<protein>
    <submittedName>
        <fullName evidence="2">Uncharacterized protein</fullName>
    </submittedName>
</protein>
<accession>A0ABN6TUM5</accession>
<feature type="transmembrane region" description="Helical" evidence="1">
    <location>
        <begin position="59"/>
        <end position="80"/>
    </location>
</feature>
<keyword evidence="1" id="KW-0472">Membrane</keyword>
<organism evidence="2 3">
    <name type="scientific">Polynucleobacter yangtzensis</name>
    <dbReference type="NCBI Taxonomy" id="1743159"/>
    <lineage>
        <taxon>Bacteria</taxon>
        <taxon>Pseudomonadati</taxon>
        <taxon>Pseudomonadota</taxon>
        <taxon>Betaproteobacteria</taxon>
        <taxon>Burkholderiales</taxon>
        <taxon>Burkholderiaceae</taxon>
        <taxon>Polynucleobacter</taxon>
    </lineage>
</organism>
<evidence type="ECO:0000256" key="1">
    <source>
        <dbReference type="SAM" id="Phobius"/>
    </source>
</evidence>
<gene>
    <name evidence="2" type="ORF">PKF032_14890</name>
</gene>
<keyword evidence="3" id="KW-1185">Reference proteome</keyword>
<keyword evidence="1" id="KW-0812">Transmembrane</keyword>
<sequence length="120" mass="13964">MFSLLKFFYAIALEFPRLLNIRTNVLHNIPDPSKYLAMTMLACFWCLAFGIYFGELLNIGYNMVGHIAIISMAFITWWSIRTYTNRMPIRGVNYLRAPDHSSRCDEYSAEQRTTLAAIIR</sequence>
<reference evidence="2 3" key="1">
    <citation type="submission" date="2022-11" db="EMBL/GenBank/DDBJ databases">
        <title>Complete Genome Sequences of three Polynucleobacter sp. Subcluster PnecC Strains KF022, KF023, and KF032 Isolated from a Shallow Eutrophic Lake in Japan.</title>
        <authorList>
            <person name="Ogata Y."/>
            <person name="Watanabe K."/>
            <person name="Takemine S."/>
            <person name="Shindo C."/>
            <person name="Kurokawa R."/>
            <person name="Suda W."/>
        </authorList>
    </citation>
    <scope>NUCLEOTIDE SEQUENCE [LARGE SCALE GENOMIC DNA]</scope>
    <source>
        <strain evidence="2 3">KF032</strain>
    </source>
</reference>
<evidence type="ECO:0000313" key="2">
    <source>
        <dbReference type="EMBL" id="BDT79601.1"/>
    </source>
</evidence>
<evidence type="ECO:0000313" key="3">
    <source>
        <dbReference type="Proteomes" id="UP001211204"/>
    </source>
</evidence>
<name>A0ABN6TUM5_9BURK</name>
<dbReference type="EMBL" id="AP026974">
    <property type="protein sequence ID" value="BDT79601.1"/>
    <property type="molecule type" value="Genomic_DNA"/>
</dbReference>
<feature type="transmembrane region" description="Helical" evidence="1">
    <location>
        <begin position="35"/>
        <end position="53"/>
    </location>
</feature>
<proteinExistence type="predicted"/>
<keyword evidence="1" id="KW-1133">Transmembrane helix</keyword>